<sequence>MTTTIDPGPGELDAGTWESIHFDAWVSGLLGEESTVSEFRPLIIGIDGRGGAGKSTLATRIQDARAGVEIISTDDIAWHHSVLSWHPLLVEHVLEPIRRGEPVEYRPDAWVERGREGAIRVTRDARILIVEGTGTLDDQVLRYLDLSIWVQCDYDLARTRAIDRDVATGVNGDRQASVAFWEDWQREEVPYFIEQAPWSKADAIVLGTSAVEVSEGQILISKAPRSSS</sequence>
<dbReference type="EMBL" id="PXVD01000051">
    <property type="protein sequence ID" value="MDJ1372776.1"/>
    <property type="molecule type" value="Genomic_DNA"/>
</dbReference>
<dbReference type="Gene3D" id="3.40.50.300">
    <property type="entry name" value="P-loop containing nucleotide triphosphate hydrolases"/>
    <property type="match status" value="1"/>
</dbReference>
<dbReference type="InterPro" id="IPR006083">
    <property type="entry name" value="PRK/URK"/>
</dbReference>
<name>A0ABT7CC29_9MICO</name>
<dbReference type="Pfam" id="PF00485">
    <property type="entry name" value="PRK"/>
    <property type="match status" value="1"/>
</dbReference>
<keyword evidence="3" id="KW-1185">Reference proteome</keyword>
<dbReference type="RefSeq" id="WP_051267403.1">
    <property type="nucleotide sequence ID" value="NZ_CP028426.1"/>
</dbReference>
<organism evidence="2 3">
    <name type="scientific">Gulosibacter molinativorax</name>
    <dbReference type="NCBI Taxonomy" id="256821"/>
    <lineage>
        <taxon>Bacteria</taxon>
        <taxon>Bacillati</taxon>
        <taxon>Actinomycetota</taxon>
        <taxon>Actinomycetes</taxon>
        <taxon>Micrococcales</taxon>
        <taxon>Microbacteriaceae</taxon>
        <taxon>Gulosibacter</taxon>
    </lineage>
</organism>
<proteinExistence type="predicted"/>
<feature type="domain" description="Phosphoribulokinase/uridine kinase" evidence="1">
    <location>
        <begin position="91"/>
        <end position="205"/>
    </location>
</feature>
<dbReference type="InterPro" id="IPR027417">
    <property type="entry name" value="P-loop_NTPase"/>
</dbReference>
<evidence type="ECO:0000259" key="1">
    <source>
        <dbReference type="Pfam" id="PF00485"/>
    </source>
</evidence>
<dbReference type="Proteomes" id="UP001170379">
    <property type="component" value="Unassembled WGS sequence"/>
</dbReference>
<accession>A0ABT7CC29</accession>
<dbReference type="SUPFAM" id="SSF52540">
    <property type="entry name" value="P-loop containing nucleoside triphosphate hydrolases"/>
    <property type="match status" value="1"/>
</dbReference>
<protein>
    <recommendedName>
        <fullName evidence="1">Phosphoribulokinase/uridine kinase domain-containing protein</fullName>
    </recommendedName>
</protein>
<gene>
    <name evidence="2" type="ORF">C7K25_15680</name>
</gene>
<reference evidence="2" key="1">
    <citation type="submission" date="2018-03" db="EMBL/GenBank/DDBJ databases">
        <authorList>
            <person name="Nunes O.C."/>
            <person name="Lopes A.R."/>
            <person name="Froufe H."/>
            <person name="Munoz-Merida A."/>
            <person name="Barroso C."/>
            <person name="Egas C."/>
        </authorList>
    </citation>
    <scope>NUCLEOTIDE SEQUENCE</scope>
    <source>
        <strain evidence="2">ON4</strain>
    </source>
</reference>
<evidence type="ECO:0000313" key="2">
    <source>
        <dbReference type="EMBL" id="MDJ1372776.1"/>
    </source>
</evidence>
<dbReference type="PANTHER" id="PTHR10285">
    <property type="entry name" value="URIDINE KINASE"/>
    <property type="match status" value="1"/>
</dbReference>
<reference evidence="2" key="2">
    <citation type="journal article" date="2022" name="Sci. Rep.">
        <title>In silico prediction of the enzymes involved in the degradation of the herbicide molinate by Gulosibacter molinativorax ON4T.</title>
        <authorList>
            <person name="Lopes A.R."/>
            <person name="Bunin E."/>
            <person name="Viana A.T."/>
            <person name="Froufe H."/>
            <person name="Munoz-Merida A."/>
            <person name="Pinho D."/>
            <person name="Figueiredo J."/>
            <person name="Barroso C."/>
            <person name="Vaz-Moreira I."/>
            <person name="Bellanger X."/>
            <person name="Egas C."/>
            <person name="Nunes O.C."/>
        </authorList>
    </citation>
    <scope>NUCLEOTIDE SEQUENCE</scope>
    <source>
        <strain evidence="2">ON4</strain>
    </source>
</reference>
<evidence type="ECO:0000313" key="3">
    <source>
        <dbReference type="Proteomes" id="UP001170379"/>
    </source>
</evidence>
<comment type="caution">
    <text evidence="2">The sequence shown here is derived from an EMBL/GenBank/DDBJ whole genome shotgun (WGS) entry which is preliminary data.</text>
</comment>